<sequence length="203" mass="23760">MKLFGHPYSGHALKVKFFLAWLEIEHQYECVDIFSERSTRSDEFLKASKFSEVPTLIDDGQCYIQSNAILVYLSDKFRQFKNSNEKQKCLEWLVWEANKIGMCLPQLRANEKLSKTYPEFRLSQGAHDWLSIRYKHDVGVLDKELADKSFILGNSISPADFSLSAYLMYSDEVSIEVPQNVERWLDRLRKQKGWQSPYEMLKG</sequence>
<dbReference type="Proteomes" id="UP001168167">
    <property type="component" value="Unassembled WGS sequence"/>
</dbReference>
<dbReference type="PANTHER" id="PTHR44051:SF2">
    <property type="entry name" value="HYPOTHETICAL GLUTATHIONE S-TRANSFERASE LIKE PROTEIN"/>
    <property type="match status" value="1"/>
</dbReference>
<dbReference type="SUPFAM" id="SSF52833">
    <property type="entry name" value="Thioredoxin-like"/>
    <property type="match status" value="1"/>
</dbReference>
<reference evidence="2" key="2">
    <citation type="journal article" date="2023" name="Microbiome">
        <title>Synthase-selected sorting approach identifies a beta-lactone synthase in a nudibranch symbiotic bacterium.</title>
        <authorList>
            <person name="Dzunkova M."/>
            <person name="La Clair J.J."/>
            <person name="Tyml T."/>
            <person name="Doud D."/>
            <person name="Schulz F."/>
            <person name="Piquer-Esteban S."/>
            <person name="Porcel Sanchis D."/>
            <person name="Osborn A."/>
            <person name="Robinson D."/>
            <person name="Louie K.B."/>
            <person name="Bowen B.P."/>
            <person name="Bowers R.M."/>
            <person name="Lee J."/>
            <person name="Arnau V."/>
            <person name="Diaz-Villanueva W."/>
            <person name="Stepanauskas R."/>
            <person name="Gosliner T."/>
            <person name="Date S.V."/>
            <person name="Northen T.R."/>
            <person name="Cheng J.F."/>
            <person name="Burkart M.D."/>
            <person name="Woyke T."/>
        </authorList>
    </citation>
    <scope>NUCLEOTIDE SEQUENCE</scope>
    <source>
        <strain evidence="2">Df01</strain>
    </source>
</reference>
<dbReference type="PANTHER" id="PTHR44051">
    <property type="entry name" value="GLUTATHIONE S-TRANSFERASE-RELATED"/>
    <property type="match status" value="1"/>
</dbReference>
<feature type="domain" description="GST N-terminal" evidence="1">
    <location>
        <begin position="1"/>
        <end position="81"/>
    </location>
</feature>
<dbReference type="SFLD" id="SFLDS00019">
    <property type="entry name" value="Glutathione_Transferase_(cytos"/>
    <property type="match status" value="1"/>
</dbReference>
<keyword evidence="3" id="KW-1185">Reference proteome</keyword>
<name>A0ABT7QL90_9GAMM</name>
<comment type="caution">
    <text evidence="2">The sequence shown here is derived from an EMBL/GenBank/DDBJ whole genome shotgun (WGS) entry which is preliminary data.</text>
</comment>
<protein>
    <submittedName>
        <fullName evidence="2">Glutathione S-transferase family protein</fullName>
    </submittedName>
</protein>
<accession>A0ABT7QL90</accession>
<dbReference type="InterPro" id="IPR004045">
    <property type="entry name" value="Glutathione_S-Trfase_N"/>
</dbReference>
<dbReference type="InterPro" id="IPR040079">
    <property type="entry name" value="Glutathione_S-Trfase"/>
</dbReference>
<evidence type="ECO:0000259" key="1">
    <source>
        <dbReference type="PROSITE" id="PS50404"/>
    </source>
</evidence>
<reference evidence="2" key="1">
    <citation type="submission" date="2022-08" db="EMBL/GenBank/DDBJ databases">
        <authorList>
            <person name="Dzunkova M."/>
            <person name="La Clair J."/>
            <person name="Tyml T."/>
            <person name="Doud D."/>
            <person name="Schulz F."/>
            <person name="Piquer S."/>
            <person name="Porcel Sanchis D."/>
            <person name="Osborn A."/>
            <person name="Robinson D."/>
            <person name="Louie K.B."/>
            <person name="Bowen B.P."/>
            <person name="Bowers R."/>
            <person name="Lee J."/>
            <person name="Arnau Llombart V."/>
            <person name="Diaz Villanueva W."/>
            <person name="Gosliner T."/>
            <person name="Northen T."/>
            <person name="Cheng J.-F."/>
            <person name="Burkart M.D."/>
            <person name="Woyke T."/>
        </authorList>
    </citation>
    <scope>NUCLEOTIDE SEQUENCE</scope>
    <source>
        <strain evidence="2">Df01</strain>
    </source>
</reference>
<dbReference type="Gene3D" id="3.40.30.10">
    <property type="entry name" value="Glutaredoxin"/>
    <property type="match status" value="1"/>
</dbReference>
<dbReference type="PROSITE" id="PS50404">
    <property type="entry name" value="GST_NTER"/>
    <property type="match status" value="1"/>
</dbReference>
<dbReference type="Gene3D" id="1.20.1050.10">
    <property type="match status" value="1"/>
</dbReference>
<dbReference type="SUPFAM" id="SSF47616">
    <property type="entry name" value="GST C-terminal domain-like"/>
    <property type="match status" value="1"/>
</dbReference>
<dbReference type="EMBL" id="JANQAO010000002">
    <property type="protein sequence ID" value="MDM5147486.1"/>
    <property type="molecule type" value="Genomic_DNA"/>
</dbReference>
<dbReference type="Pfam" id="PF02798">
    <property type="entry name" value="GST_N"/>
    <property type="match status" value="1"/>
</dbReference>
<proteinExistence type="predicted"/>
<evidence type="ECO:0000313" key="2">
    <source>
        <dbReference type="EMBL" id="MDM5147486.1"/>
    </source>
</evidence>
<gene>
    <name evidence="2" type="ORF">NQX30_03760</name>
</gene>
<organism evidence="2 3">
    <name type="scientific">Candidatus Doriopsillibacter californiensis</name>
    <dbReference type="NCBI Taxonomy" id="2970740"/>
    <lineage>
        <taxon>Bacteria</taxon>
        <taxon>Pseudomonadati</taxon>
        <taxon>Pseudomonadota</taxon>
        <taxon>Gammaproteobacteria</taxon>
        <taxon>Candidatus Tethybacterales</taxon>
        <taxon>Candidatus Persebacteraceae</taxon>
        <taxon>Candidatus Doriopsillibacter</taxon>
    </lineage>
</organism>
<dbReference type="InterPro" id="IPR036282">
    <property type="entry name" value="Glutathione-S-Trfase_C_sf"/>
</dbReference>
<dbReference type="InterPro" id="IPR036249">
    <property type="entry name" value="Thioredoxin-like_sf"/>
</dbReference>
<evidence type="ECO:0000313" key="3">
    <source>
        <dbReference type="Proteomes" id="UP001168167"/>
    </source>
</evidence>